<proteinExistence type="predicted"/>
<dbReference type="SUPFAM" id="SSF54593">
    <property type="entry name" value="Glyoxalase/Bleomycin resistance protein/Dihydroxybiphenyl dioxygenase"/>
    <property type="match status" value="2"/>
</dbReference>
<dbReference type="PROSITE" id="PS51819">
    <property type="entry name" value="VOC"/>
    <property type="match status" value="2"/>
</dbReference>
<protein>
    <submittedName>
        <fullName evidence="2">VOC family protein</fullName>
    </submittedName>
</protein>
<dbReference type="InterPro" id="IPR037523">
    <property type="entry name" value="VOC_core"/>
</dbReference>
<evidence type="ECO:0000313" key="3">
    <source>
        <dbReference type="Proteomes" id="UP001057702"/>
    </source>
</evidence>
<feature type="domain" description="VOC" evidence="1">
    <location>
        <begin position="137"/>
        <end position="258"/>
    </location>
</feature>
<evidence type="ECO:0000259" key="1">
    <source>
        <dbReference type="PROSITE" id="PS51819"/>
    </source>
</evidence>
<dbReference type="EMBL" id="JANFNG010000003">
    <property type="protein sequence ID" value="MCQ4080385.1"/>
    <property type="molecule type" value="Genomic_DNA"/>
</dbReference>
<comment type="caution">
    <text evidence="2">The sequence shown here is derived from an EMBL/GenBank/DDBJ whole genome shotgun (WGS) entry which is preliminary data.</text>
</comment>
<gene>
    <name evidence="2" type="ORF">NGB36_07180</name>
</gene>
<dbReference type="InterPro" id="IPR029068">
    <property type="entry name" value="Glyas_Bleomycin-R_OHBP_Dase"/>
</dbReference>
<reference evidence="2" key="1">
    <citation type="submission" date="2022-06" db="EMBL/GenBank/DDBJ databases">
        <title>Draft genome sequence of Streptomyces sp. RB6PN25 isolated from peat swamp forest in Thailand.</title>
        <authorList>
            <person name="Duangmal K."/>
            <person name="Klaysubun C."/>
        </authorList>
    </citation>
    <scope>NUCLEOTIDE SEQUENCE</scope>
    <source>
        <strain evidence="2">RB6PN25</strain>
    </source>
</reference>
<dbReference type="RefSeq" id="WP_255919282.1">
    <property type="nucleotide sequence ID" value="NZ_JANFNG010000003.1"/>
</dbReference>
<feature type="domain" description="VOC" evidence="1">
    <location>
        <begin position="10"/>
        <end position="123"/>
    </location>
</feature>
<evidence type="ECO:0000313" key="2">
    <source>
        <dbReference type="EMBL" id="MCQ4080385.1"/>
    </source>
</evidence>
<sequence length="261" mass="27238">MLTTNYVPGAPVWVDLSTPDIPATAAHYQALFGWEFQSAGPDAGGYGMFVLDGKTVAAVGPCSEEGAASAWTVYFHTPDVDATAKAVEQAGGVVRFGPFDVFDRGRMAGFTDPTGAEFAVWQPGKTKGLDAVNDPNTLCWTELHTTDPEQAKSFYHSVFDWESQDAPMGGFTYTVVSPSGGGQEASQGGIMGLSDEARSAGATAHWLPYFEVADCDAVVAKVSGIGGTVLMGPADLEGVGRMAALRDRYGAAFSVITSASA</sequence>
<dbReference type="CDD" id="cd07247">
    <property type="entry name" value="SgaA_N_like"/>
    <property type="match status" value="2"/>
</dbReference>
<dbReference type="PANTHER" id="PTHR33993">
    <property type="entry name" value="GLYOXALASE-RELATED"/>
    <property type="match status" value="1"/>
</dbReference>
<dbReference type="InterPro" id="IPR052164">
    <property type="entry name" value="Anthracycline_SecMetBiosynth"/>
</dbReference>
<dbReference type="Pfam" id="PF00903">
    <property type="entry name" value="Glyoxalase"/>
    <property type="match status" value="2"/>
</dbReference>
<dbReference type="InterPro" id="IPR004360">
    <property type="entry name" value="Glyas_Fos-R_dOase_dom"/>
</dbReference>
<organism evidence="2 3">
    <name type="scientific">Streptomyces humicola</name>
    <dbReference type="NCBI Taxonomy" id="2953240"/>
    <lineage>
        <taxon>Bacteria</taxon>
        <taxon>Bacillati</taxon>
        <taxon>Actinomycetota</taxon>
        <taxon>Actinomycetes</taxon>
        <taxon>Kitasatosporales</taxon>
        <taxon>Streptomycetaceae</taxon>
        <taxon>Streptomyces</taxon>
    </lineage>
</organism>
<dbReference type="Gene3D" id="3.10.180.10">
    <property type="entry name" value="2,3-Dihydroxybiphenyl 1,2-Dioxygenase, domain 1"/>
    <property type="match status" value="2"/>
</dbReference>
<dbReference type="PANTHER" id="PTHR33993:SF10">
    <property type="entry name" value="CONSERVED PROTEIN"/>
    <property type="match status" value="1"/>
</dbReference>
<name>A0ABT1PRT7_9ACTN</name>
<accession>A0ABT1PRT7</accession>
<dbReference type="Proteomes" id="UP001057702">
    <property type="component" value="Unassembled WGS sequence"/>
</dbReference>
<keyword evidence="3" id="KW-1185">Reference proteome</keyword>